<dbReference type="EMBL" id="KQ965738">
    <property type="protein sequence ID" value="KXS19480.1"/>
    <property type="molecule type" value="Genomic_DNA"/>
</dbReference>
<dbReference type="Proteomes" id="UP000070544">
    <property type="component" value="Unassembled WGS sequence"/>
</dbReference>
<reference evidence="2 3" key="1">
    <citation type="journal article" date="2015" name="Genome Biol. Evol.">
        <title>Phylogenomic analyses indicate that early fungi evolved digesting cell walls of algal ancestors of land plants.</title>
        <authorList>
            <person name="Chang Y."/>
            <person name="Wang S."/>
            <person name="Sekimoto S."/>
            <person name="Aerts A.L."/>
            <person name="Choi C."/>
            <person name="Clum A."/>
            <person name="LaButti K.M."/>
            <person name="Lindquist E.A."/>
            <person name="Yee Ngan C."/>
            <person name="Ohm R.A."/>
            <person name="Salamov A.A."/>
            <person name="Grigoriev I.V."/>
            <person name="Spatafora J.W."/>
            <person name="Berbee M.L."/>
        </authorList>
    </citation>
    <scope>NUCLEOTIDE SEQUENCE [LARGE SCALE GENOMIC DNA]</scope>
    <source>
        <strain evidence="2 3">JEL478</strain>
    </source>
</reference>
<dbReference type="OMA" id="VWRSRED"/>
<sequence length="239" mass="26703">MATVALRPTPLNLLDAYRAAPGSPSLPPPSSPSVAGSGTSGSDHGALPLSDIDITASHLIASPYPDIANQLRLDDLTLPLRLFAFALTHLQPTRPDYATAPYLESFNWPTVFRSLRAICARVGFRWERREFYLVVFRSQLKQDCDSDVLGNLDQRSHEEACASGGLLKYWFGSTNAEMRNLATCIWRNRQDAAAGGRGPWHAKARAFARQAYEKIDFQTFWFTVDEGATSWYLEEYAER</sequence>
<organism evidence="2 3">
    <name type="scientific">Gonapodya prolifera (strain JEL478)</name>
    <name type="common">Monoblepharis prolifera</name>
    <dbReference type="NCBI Taxonomy" id="1344416"/>
    <lineage>
        <taxon>Eukaryota</taxon>
        <taxon>Fungi</taxon>
        <taxon>Fungi incertae sedis</taxon>
        <taxon>Chytridiomycota</taxon>
        <taxon>Chytridiomycota incertae sedis</taxon>
        <taxon>Monoblepharidomycetes</taxon>
        <taxon>Monoblepharidales</taxon>
        <taxon>Gonapodyaceae</taxon>
        <taxon>Gonapodya</taxon>
    </lineage>
</organism>
<feature type="compositionally biased region" description="Low complexity" evidence="1">
    <location>
        <begin position="32"/>
        <end position="42"/>
    </location>
</feature>
<name>A0A139ARW8_GONPJ</name>
<dbReference type="OrthoDB" id="2140489at2759"/>
<evidence type="ECO:0000256" key="1">
    <source>
        <dbReference type="SAM" id="MobiDB-lite"/>
    </source>
</evidence>
<evidence type="ECO:0000313" key="3">
    <source>
        <dbReference type="Proteomes" id="UP000070544"/>
    </source>
</evidence>
<dbReference type="PANTHER" id="PTHR36986">
    <property type="entry name" value="UPF0643 PROTEIN PB2B2.08"/>
    <property type="match status" value="1"/>
</dbReference>
<evidence type="ECO:0000313" key="2">
    <source>
        <dbReference type="EMBL" id="KXS19480.1"/>
    </source>
</evidence>
<keyword evidence="3" id="KW-1185">Reference proteome</keyword>
<proteinExistence type="predicted"/>
<protein>
    <submittedName>
        <fullName evidence="2">Uncharacterized protein</fullName>
    </submittedName>
</protein>
<dbReference type="AlphaFoldDB" id="A0A139ARW8"/>
<dbReference type="PANTHER" id="PTHR36986:SF1">
    <property type="entry name" value="UPF0643 PROTEIN PB2B2.08"/>
    <property type="match status" value="1"/>
</dbReference>
<gene>
    <name evidence="2" type="ORF">M427DRAFT_28932</name>
</gene>
<feature type="region of interest" description="Disordered" evidence="1">
    <location>
        <begin position="18"/>
        <end position="43"/>
    </location>
</feature>
<accession>A0A139ARW8</accession>